<dbReference type="PANTHER" id="PTHR13931">
    <property type="entry name" value="UBIQUITINATION FACTOR E4"/>
    <property type="match status" value="1"/>
</dbReference>
<evidence type="ECO:0000256" key="1">
    <source>
        <dbReference type="ARBA" id="ARBA00000900"/>
    </source>
</evidence>
<dbReference type="eggNOG" id="KOG2042">
    <property type="taxonomic scope" value="Eukaryota"/>
</dbReference>
<keyword evidence="7" id="KW-0963">Cytoplasm</keyword>
<dbReference type="Pfam" id="PF04564">
    <property type="entry name" value="U-box"/>
    <property type="match status" value="1"/>
</dbReference>
<dbReference type="OMA" id="WLTEIAM"/>
<evidence type="ECO:0000256" key="2">
    <source>
        <dbReference type="ARBA" id="ARBA00004123"/>
    </source>
</evidence>
<evidence type="ECO:0000256" key="9">
    <source>
        <dbReference type="ARBA" id="ARBA00022786"/>
    </source>
</evidence>
<dbReference type="Pfam" id="PF10408">
    <property type="entry name" value="Ufd2P_core"/>
    <property type="match status" value="1"/>
</dbReference>
<protein>
    <recommendedName>
        <fullName evidence="6">RING-type E3 ubiquitin transferase</fullName>
        <ecNumber evidence="6">2.3.2.27</ecNumber>
    </recommendedName>
</protein>
<dbReference type="InParanoid" id="K3WTU5"/>
<keyword evidence="9" id="KW-0833">Ubl conjugation pathway</keyword>
<dbReference type="PANTHER" id="PTHR13931:SF2">
    <property type="entry name" value="UBIQUITIN CONJUGATION FACTOR E4 B"/>
    <property type="match status" value="1"/>
</dbReference>
<feature type="compositionally biased region" description="Polar residues" evidence="11">
    <location>
        <begin position="1"/>
        <end position="10"/>
    </location>
</feature>
<dbReference type="GO" id="GO:0000209">
    <property type="term" value="P:protein polyubiquitination"/>
    <property type="evidence" value="ECO:0007669"/>
    <property type="project" value="TreeGrafter"/>
</dbReference>
<dbReference type="GO" id="GO:0006511">
    <property type="term" value="P:ubiquitin-dependent protein catabolic process"/>
    <property type="evidence" value="ECO:0007669"/>
    <property type="project" value="InterPro"/>
</dbReference>
<keyword evidence="8" id="KW-0808">Transferase</keyword>
<evidence type="ECO:0000256" key="4">
    <source>
        <dbReference type="ARBA" id="ARBA00004906"/>
    </source>
</evidence>
<evidence type="ECO:0000256" key="6">
    <source>
        <dbReference type="ARBA" id="ARBA00012483"/>
    </source>
</evidence>
<feature type="domain" description="U-box" evidence="12">
    <location>
        <begin position="983"/>
        <end position="1057"/>
    </location>
</feature>
<dbReference type="Proteomes" id="UP000019132">
    <property type="component" value="Unassembled WGS sequence"/>
</dbReference>
<evidence type="ECO:0000259" key="12">
    <source>
        <dbReference type="PROSITE" id="PS51698"/>
    </source>
</evidence>
<evidence type="ECO:0000313" key="13">
    <source>
        <dbReference type="EnsemblProtists" id="PYU1_T008391"/>
    </source>
</evidence>
<dbReference type="SMART" id="SM00504">
    <property type="entry name" value="Ubox"/>
    <property type="match status" value="1"/>
</dbReference>
<dbReference type="Gene3D" id="3.30.40.10">
    <property type="entry name" value="Zinc/RING finger domain, C3HC4 (zinc finger)"/>
    <property type="match status" value="1"/>
</dbReference>
<feature type="compositionally biased region" description="Low complexity" evidence="11">
    <location>
        <begin position="52"/>
        <end position="100"/>
    </location>
</feature>
<dbReference type="EC" id="2.3.2.27" evidence="6"/>
<dbReference type="GO" id="GO:0005737">
    <property type="term" value="C:cytoplasm"/>
    <property type="evidence" value="ECO:0007669"/>
    <property type="project" value="UniProtKB-SubCell"/>
</dbReference>
<dbReference type="VEuPathDB" id="FungiDB:PYU1_G008375"/>
<accession>K3WTU5</accession>
<dbReference type="InterPro" id="IPR003613">
    <property type="entry name" value="Ubox_domain"/>
</dbReference>
<evidence type="ECO:0000256" key="3">
    <source>
        <dbReference type="ARBA" id="ARBA00004496"/>
    </source>
</evidence>
<dbReference type="EnsemblProtists" id="PYU1_T008391">
    <property type="protein sequence ID" value="PYU1_T008391"/>
    <property type="gene ID" value="PYU1_G008375"/>
</dbReference>
<dbReference type="HOGENOM" id="CLU_003224_2_1_1"/>
<dbReference type="GO" id="GO:0000151">
    <property type="term" value="C:ubiquitin ligase complex"/>
    <property type="evidence" value="ECO:0007669"/>
    <property type="project" value="InterPro"/>
</dbReference>
<comment type="similarity">
    <text evidence="5">Belongs to the ubiquitin conjugation factor E4 family.</text>
</comment>
<reference evidence="14" key="1">
    <citation type="journal article" date="2010" name="Genome Biol.">
        <title>Genome sequence of the necrotrophic plant pathogen Pythium ultimum reveals original pathogenicity mechanisms and effector repertoire.</title>
        <authorList>
            <person name="Levesque C.A."/>
            <person name="Brouwer H."/>
            <person name="Cano L."/>
            <person name="Hamilton J.P."/>
            <person name="Holt C."/>
            <person name="Huitema E."/>
            <person name="Raffaele S."/>
            <person name="Robideau G.P."/>
            <person name="Thines M."/>
            <person name="Win J."/>
            <person name="Zerillo M.M."/>
            <person name="Beakes G.W."/>
            <person name="Boore J.L."/>
            <person name="Busam D."/>
            <person name="Dumas B."/>
            <person name="Ferriera S."/>
            <person name="Fuerstenberg S.I."/>
            <person name="Gachon C.M."/>
            <person name="Gaulin E."/>
            <person name="Govers F."/>
            <person name="Grenville-Briggs L."/>
            <person name="Horner N."/>
            <person name="Hostetler J."/>
            <person name="Jiang R.H."/>
            <person name="Johnson J."/>
            <person name="Krajaejun T."/>
            <person name="Lin H."/>
            <person name="Meijer H.J."/>
            <person name="Moore B."/>
            <person name="Morris P."/>
            <person name="Phuntmart V."/>
            <person name="Puiu D."/>
            <person name="Shetty J."/>
            <person name="Stajich J.E."/>
            <person name="Tripathy S."/>
            <person name="Wawra S."/>
            <person name="van West P."/>
            <person name="Whitty B.R."/>
            <person name="Coutinho P.M."/>
            <person name="Henrissat B."/>
            <person name="Martin F."/>
            <person name="Thomas P.D."/>
            <person name="Tyler B.M."/>
            <person name="De Vries R.P."/>
            <person name="Kamoun S."/>
            <person name="Yandell M."/>
            <person name="Tisserat N."/>
            <person name="Buell C.R."/>
        </authorList>
    </citation>
    <scope>NUCLEOTIDE SEQUENCE</scope>
    <source>
        <strain evidence="14">DAOM:BR144</strain>
    </source>
</reference>
<dbReference type="PROSITE" id="PS51698">
    <property type="entry name" value="U_BOX"/>
    <property type="match status" value="1"/>
</dbReference>
<comment type="subcellular location">
    <subcellularLocation>
        <location evidence="3">Cytoplasm</location>
    </subcellularLocation>
    <subcellularLocation>
        <location evidence="2">Nucleus</location>
    </subcellularLocation>
</comment>
<reference evidence="14" key="2">
    <citation type="submission" date="2010-04" db="EMBL/GenBank/DDBJ databases">
        <authorList>
            <person name="Buell R."/>
            <person name="Hamilton J."/>
            <person name="Hostetler J."/>
        </authorList>
    </citation>
    <scope>NUCLEOTIDE SEQUENCE [LARGE SCALE GENOMIC DNA]</scope>
    <source>
        <strain evidence="14">DAOM:BR144</strain>
    </source>
</reference>
<dbReference type="UniPathway" id="UPA00143"/>
<evidence type="ECO:0000256" key="8">
    <source>
        <dbReference type="ARBA" id="ARBA00022679"/>
    </source>
</evidence>
<feature type="compositionally biased region" description="Basic and acidic residues" evidence="11">
    <location>
        <begin position="35"/>
        <end position="50"/>
    </location>
</feature>
<evidence type="ECO:0000313" key="14">
    <source>
        <dbReference type="Proteomes" id="UP000019132"/>
    </source>
</evidence>
<sequence>MSSWVSSWLQGRNDGDEEMKGDEAAATPAVVPSADEIRRKRLERLQKLQEDQQQQQQQQQAEEKASTPPASAPASSAPPATTTVQDTTVVAPTPSPASTAPAPPAAEAPPKLVKKRSVGNPRSYVNDMIQRILQLTLSSSVAAVDASYLYMTDVVDQSGATELNSTNVSEILYARIVMDPVQLSGSSQPLAVVAYLEQCFYRCREELHKLQSPYVRLTPEEKQDAEQCVVNIREMCINYSATALTEPDFFPFEAGTINVDAFDKLVRAQGNALTPEYVEAITAELEQSGSTFSIFGPIFQKLISELFLINPPSLMSDFYRNMYVITVLCRTKALAAVFTTISGFLLTPPFTGRRLQDATALGILLRFSPDQDPAVTQMFTNITKRTKTDVDNSVQTLQNKLSTVHNAATEILKLLLKAGGATREHVLTWLEQAMHVNAERAKENPDMNITSSNGMILNLTMVLLRLCGPFLPPESKKSHLINADFLGVQSQVFPFDATKLLSNTSDADDRRVTTVSTEFNFITRCYFTTARAIHLGPVAAIGQYMRLLRQLQYFQSRMNNNADPRLRAHFDTLVTSKMVLDAELLHPDLLHELMRFVLLSSAVVTSICCGKSDGQLELPLPNPVQNALLKYVPEHIVDDVCTVLVFISRLQPKVLQTFALDDLLKMILVVLSSPAYVRSPHLRAKMSEVLFRVFLPSEESDERQTAGTPFGIQLLTSNPLAHQHLAPCLLALYGDVEHTGFYEKLEHRYNIACLLKYLWKQPGHKAAFLRIAEDKEGFVKFAHGLMNHINGLVTDALISLPEIKLLQEEMQDVARWMALEESVREQKQSLLADKERTVTSSLQLANETIHMMSYLTSEIQEPFVKMPELEERLVSMLNSVLVKLAGPRGLELKVNNPEQYKFRPKEMLKEIVETLLHFAHYESFQQAVATNGYYDAQVFSKCATILERTQLLPPDSIALYTVFVSQVAEAAQSVSNLEETLGEIPEEYLDPLVFTLMKDPVTLPTSGYTMDRSTITQHLLNDQSDPFTRAPLTVDQLTPNVALKTQIEQWIHQQQQAHKAATSP</sequence>
<proteinExistence type="inferred from homology"/>
<keyword evidence="10" id="KW-0539">Nucleus</keyword>
<evidence type="ECO:0000256" key="7">
    <source>
        <dbReference type="ARBA" id="ARBA00022490"/>
    </source>
</evidence>
<evidence type="ECO:0000256" key="5">
    <source>
        <dbReference type="ARBA" id="ARBA00007434"/>
    </source>
</evidence>
<dbReference type="InterPro" id="IPR045132">
    <property type="entry name" value="UBE4"/>
</dbReference>
<dbReference type="SUPFAM" id="SSF57850">
    <property type="entry name" value="RING/U-box"/>
    <property type="match status" value="1"/>
</dbReference>
<name>K3WTU5_GLOUD</name>
<dbReference type="FunFam" id="3.30.40.10:FF:000055">
    <property type="entry name" value="Ubiquitin conjugation factor e4 a"/>
    <property type="match status" value="1"/>
</dbReference>
<dbReference type="InterPro" id="IPR013083">
    <property type="entry name" value="Znf_RING/FYVE/PHD"/>
</dbReference>
<dbReference type="InterPro" id="IPR019474">
    <property type="entry name" value="Ub_conjug_fac_E4_core"/>
</dbReference>
<organism evidence="13 14">
    <name type="scientific">Globisporangium ultimum (strain ATCC 200006 / CBS 805.95 / DAOM BR144)</name>
    <name type="common">Pythium ultimum</name>
    <dbReference type="NCBI Taxonomy" id="431595"/>
    <lineage>
        <taxon>Eukaryota</taxon>
        <taxon>Sar</taxon>
        <taxon>Stramenopiles</taxon>
        <taxon>Oomycota</taxon>
        <taxon>Peronosporomycetes</taxon>
        <taxon>Pythiales</taxon>
        <taxon>Pythiaceae</taxon>
        <taxon>Globisporangium</taxon>
    </lineage>
</organism>
<comment type="catalytic activity">
    <reaction evidence="1">
        <text>S-ubiquitinyl-[E2 ubiquitin-conjugating enzyme]-L-cysteine + [acceptor protein]-L-lysine = [E2 ubiquitin-conjugating enzyme]-L-cysteine + N(6)-ubiquitinyl-[acceptor protein]-L-lysine.</text>
        <dbReference type="EC" id="2.3.2.27"/>
    </reaction>
</comment>
<dbReference type="AlphaFoldDB" id="K3WTU5"/>
<evidence type="ECO:0000256" key="11">
    <source>
        <dbReference type="SAM" id="MobiDB-lite"/>
    </source>
</evidence>
<dbReference type="GO" id="GO:0034450">
    <property type="term" value="F:ubiquitin-ubiquitin ligase activity"/>
    <property type="evidence" value="ECO:0007669"/>
    <property type="project" value="InterPro"/>
</dbReference>
<dbReference type="EMBL" id="GL376613">
    <property type="status" value="NOT_ANNOTATED_CDS"/>
    <property type="molecule type" value="Genomic_DNA"/>
</dbReference>
<comment type="pathway">
    <text evidence="4">Protein modification; protein ubiquitination.</text>
</comment>
<feature type="region of interest" description="Disordered" evidence="11">
    <location>
        <begin position="1"/>
        <end position="119"/>
    </location>
</feature>
<dbReference type="GO" id="GO:0005634">
    <property type="term" value="C:nucleus"/>
    <property type="evidence" value="ECO:0007669"/>
    <property type="project" value="UniProtKB-SubCell"/>
</dbReference>
<dbReference type="STRING" id="431595.K3WTU5"/>
<dbReference type="GO" id="GO:0036503">
    <property type="term" value="P:ERAD pathway"/>
    <property type="evidence" value="ECO:0007669"/>
    <property type="project" value="InterPro"/>
</dbReference>
<reference evidence="13" key="3">
    <citation type="submission" date="2015-02" db="UniProtKB">
        <authorList>
            <consortium name="EnsemblProtists"/>
        </authorList>
    </citation>
    <scope>IDENTIFICATION</scope>
    <source>
        <strain evidence="13">DAOM BR144</strain>
    </source>
</reference>
<evidence type="ECO:0000256" key="10">
    <source>
        <dbReference type="ARBA" id="ARBA00023242"/>
    </source>
</evidence>
<keyword evidence="14" id="KW-1185">Reference proteome</keyword>